<evidence type="ECO:0000256" key="1">
    <source>
        <dbReference type="SAM" id="Coils"/>
    </source>
</evidence>
<evidence type="ECO:0000313" key="5">
    <source>
        <dbReference type="Proteomes" id="UP001176117"/>
    </source>
</evidence>
<dbReference type="InterPro" id="IPR001005">
    <property type="entry name" value="SANT/Myb"/>
</dbReference>
<accession>A0AAW7TGP9</accession>
<dbReference type="NCBIfam" id="TIGR02894">
    <property type="entry name" value="DNA_bind_RsfA"/>
    <property type="match status" value="1"/>
</dbReference>
<dbReference type="EMBL" id="JAMOGB010000004">
    <property type="protein sequence ID" value="MDO0877387.1"/>
    <property type="molecule type" value="Genomic_DNA"/>
</dbReference>
<dbReference type="Gene3D" id="1.10.10.60">
    <property type="entry name" value="Homeodomain-like"/>
    <property type="match status" value="1"/>
</dbReference>
<dbReference type="InterPro" id="IPR017930">
    <property type="entry name" value="Myb_dom"/>
</dbReference>
<comment type="caution">
    <text evidence="4">The sequence shown here is derived from an EMBL/GenBank/DDBJ whole genome shotgun (WGS) entry which is preliminary data.</text>
</comment>
<evidence type="ECO:0000259" key="3">
    <source>
        <dbReference type="PROSITE" id="PS51294"/>
    </source>
</evidence>
<dbReference type="Pfam" id="PF13921">
    <property type="entry name" value="Myb_DNA-bind_6"/>
    <property type="match status" value="1"/>
</dbReference>
<reference evidence="4" key="1">
    <citation type="submission" date="2022-05" db="EMBL/GenBank/DDBJ databases">
        <title>Genome-based reclassification of Anoxybacillus salavatliensis Cihan et al. as a later heterotypic synonym of Anoxybacillus gonensis Belduz et al. 2003.</title>
        <authorList>
            <person name="Inan Bektas K."/>
            <person name="Guler H.I."/>
            <person name="Belduz A.O."/>
            <person name="Canakci S."/>
        </authorList>
    </citation>
    <scope>NUCLEOTIDE SEQUENCE</scope>
    <source>
        <strain evidence="4">NCIMB 13933</strain>
    </source>
</reference>
<gene>
    <name evidence="4" type="ORF">NBU54_06895</name>
</gene>
<dbReference type="Proteomes" id="UP001176117">
    <property type="component" value="Unassembled WGS sequence"/>
</dbReference>
<sequence>MEMMRQDAWTEEEDMLLAETVLSFVREGGTQLRAFEEVGKKLSRTAAACGFRWNAYVRKKYEQELELAKQQRKKKKEPHPPERDMTLQDVISFLQTLQQRGEGQQEIERLREQVWTLQKEKEALEKQLQAVQQEYQAVMHILERARQLSV</sequence>
<dbReference type="InterPro" id="IPR009057">
    <property type="entry name" value="Homeodomain-like_sf"/>
</dbReference>
<keyword evidence="5" id="KW-1185">Reference proteome</keyword>
<dbReference type="SUPFAM" id="SSF46689">
    <property type="entry name" value="Homeodomain-like"/>
    <property type="match status" value="1"/>
</dbReference>
<organism evidence="4 5">
    <name type="scientific">Anoxybacillus gonensis</name>
    <dbReference type="NCBI Taxonomy" id="198467"/>
    <lineage>
        <taxon>Bacteria</taxon>
        <taxon>Bacillati</taxon>
        <taxon>Bacillota</taxon>
        <taxon>Bacilli</taxon>
        <taxon>Bacillales</taxon>
        <taxon>Anoxybacillaceae</taxon>
        <taxon>Anoxybacillus</taxon>
    </lineage>
</organism>
<dbReference type="InterPro" id="IPR014243">
    <property type="entry name" value="RsfA-like"/>
</dbReference>
<dbReference type="PANTHER" id="PTHR41302">
    <property type="entry name" value="PRESPORE-SPECIFIC TRANSCRIPTIONAL REGULATOR RSFA-RELATED"/>
    <property type="match status" value="1"/>
</dbReference>
<dbReference type="AlphaFoldDB" id="A0AAW7TGP9"/>
<feature type="domain" description="Myb-like" evidence="2">
    <location>
        <begin position="1"/>
        <end position="57"/>
    </location>
</feature>
<dbReference type="PROSITE" id="PS50090">
    <property type="entry name" value="MYB_LIKE"/>
    <property type="match status" value="1"/>
</dbReference>
<dbReference type="PROSITE" id="PS51294">
    <property type="entry name" value="HTH_MYB"/>
    <property type="match status" value="1"/>
</dbReference>
<proteinExistence type="predicted"/>
<protein>
    <submittedName>
        <fullName evidence="4">RsfA family transcriptional regulator</fullName>
    </submittedName>
</protein>
<dbReference type="PANTHER" id="PTHR41302:SF2">
    <property type="entry name" value="PRESPORE SPECIFIC TRANSCRIPTIONAL ACTIVATOR RSFA"/>
    <property type="match status" value="1"/>
</dbReference>
<evidence type="ECO:0000313" key="4">
    <source>
        <dbReference type="EMBL" id="MDO0877387.1"/>
    </source>
</evidence>
<keyword evidence="1" id="KW-0175">Coiled coil</keyword>
<feature type="coiled-coil region" evidence="1">
    <location>
        <begin position="100"/>
        <end position="148"/>
    </location>
</feature>
<feature type="domain" description="HTH myb-type" evidence="3">
    <location>
        <begin position="1"/>
        <end position="61"/>
    </location>
</feature>
<evidence type="ECO:0000259" key="2">
    <source>
        <dbReference type="PROSITE" id="PS50090"/>
    </source>
</evidence>
<name>A0AAW7TGP9_9BACL</name>